<feature type="domain" description="HTH cro/C1-type" evidence="1">
    <location>
        <begin position="30"/>
        <end position="82"/>
    </location>
</feature>
<dbReference type="STRING" id="1400520.LFAB_10035"/>
<dbReference type="InterPro" id="IPR010982">
    <property type="entry name" value="Lambda_DNA-bd_dom_sf"/>
</dbReference>
<dbReference type="PROSITE" id="PS50943">
    <property type="entry name" value="HTH_CROC1"/>
    <property type="match status" value="1"/>
</dbReference>
<dbReference type="Proteomes" id="UP000019247">
    <property type="component" value="Unassembled WGS sequence"/>
</dbReference>
<dbReference type="Gene3D" id="1.10.260.40">
    <property type="entry name" value="lambda repressor-like DNA-binding domains"/>
    <property type="match status" value="1"/>
</dbReference>
<accession>W6T6N7</accession>
<dbReference type="HOGENOM" id="CLU_057862_2_0_9"/>
<dbReference type="InterPro" id="IPR041413">
    <property type="entry name" value="MLTR_LBD"/>
</dbReference>
<dbReference type="Pfam" id="PF17765">
    <property type="entry name" value="MLTR_LBD"/>
    <property type="match status" value="1"/>
</dbReference>
<dbReference type="PATRIC" id="fig|1400520.3.peg.1958"/>
<evidence type="ECO:0000313" key="2">
    <source>
        <dbReference type="EMBL" id="ETY73901.1"/>
    </source>
</evidence>
<evidence type="ECO:0000313" key="3">
    <source>
        <dbReference type="Proteomes" id="UP000019247"/>
    </source>
</evidence>
<evidence type="ECO:0000259" key="1">
    <source>
        <dbReference type="PROSITE" id="PS50943"/>
    </source>
</evidence>
<name>W6T6N7_9LACO</name>
<gene>
    <name evidence="2" type="ORF">LFAB_10035</name>
</gene>
<dbReference type="EMBL" id="AWWK01000047">
    <property type="protein sequence ID" value="ETY73901.1"/>
    <property type="molecule type" value="Genomic_DNA"/>
</dbReference>
<dbReference type="CDD" id="cd00093">
    <property type="entry name" value="HTH_XRE"/>
    <property type="match status" value="1"/>
</dbReference>
<dbReference type="PANTHER" id="PTHR35010">
    <property type="entry name" value="BLL4672 PROTEIN-RELATED"/>
    <property type="match status" value="1"/>
</dbReference>
<dbReference type="Pfam" id="PF13560">
    <property type="entry name" value="HTH_31"/>
    <property type="match status" value="1"/>
</dbReference>
<protein>
    <submittedName>
        <fullName evidence="2">XRE family transcriptional regulator</fullName>
    </submittedName>
</protein>
<dbReference type="Gene3D" id="3.30.450.180">
    <property type="match status" value="1"/>
</dbReference>
<dbReference type="GO" id="GO:0003677">
    <property type="term" value="F:DNA binding"/>
    <property type="evidence" value="ECO:0007669"/>
    <property type="project" value="InterPro"/>
</dbReference>
<reference evidence="2 3" key="1">
    <citation type="journal article" date="2014" name="Genome Announc.">
        <title>Genome Sequence of Lactobacillus fabifermentans Strain T30PCM01, Isolated from Fermenting Grape Marc.</title>
        <authorList>
            <person name="Treu L."/>
            <person name="Vendramin V."/>
            <person name="Bovo B."/>
            <person name="Giacomini A."/>
            <person name="Corich V."/>
            <person name="Campanaro S."/>
        </authorList>
    </citation>
    <scope>NUCLEOTIDE SEQUENCE [LARGE SCALE GENOMIC DNA]</scope>
    <source>
        <strain evidence="2 3">T30PCM01</strain>
    </source>
</reference>
<sequence length="271" mass="30678">MNEKVIGHFLAYKRAQVDPAILGITDLTHRRVAGLRRDEVAERAHISTDWYTRLEQGRTGLNPSPDVLLAISHVLQLTVSEQQYLFNLLGAQLPADEPRIGTLEPSLVQLLHAQTPNPAVILDQLLTIQASNLAYDAVYGPLKARNRIEYNLLWQVFNAPQQRQLVTDWTDYAYQRVAQFRQLYSRYPDDPTLYAVYDALKPEATFQAAWQALATDNFSPTPRLLIHPQVGTLYLNELVLQPLGQTNYLLIQSAADQASLQRLQNLVASQH</sequence>
<dbReference type="AlphaFoldDB" id="W6T6N7"/>
<dbReference type="RefSeq" id="WP_033614170.1">
    <property type="nucleotide sequence ID" value="NZ_KK036499.1"/>
</dbReference>
<dbReference type="InterPro" id="IPR001387">
    <property type="entry name" value="Cro/C1-type_HTH"/>
</dbReference>
<organism evidence="2 3">
    <name type="scientific">Lactiplantibacillus fabifermentans T30PCM01</name>
    <dbReference type="NCBI Taxonomy" id="1400520"/>
    <lineage>
        <taxon>Bacteria</taxon>
        <taxon>Bacillati</taxon>
        <taxon>Bacillota</taxon>
        <taxon>Bacilli</taxon>
        <taxon>Lactobacillales</taxon>
        <taxon>Lactobacillaceae</taxon>
        <taxon>Lactiplantibacillus</taxon>
    </lineage>
</organism>
<proteinExistence type="predicted"/>
<dbReference type="eggNOG" id="COG1396">
    <property type="taxonomic scope" value="Bacteria"/>
</dbReference>
<comment type="caution">
    <text evidence="2">The sequence shown here is derived from an EMBL/GenBank/DDBJ whole genome shotgun (WGS) entry which is preliminary data.</text>
</comment>
<dbReference type="SUPFAM" id="SSF47413">
    <property type="entry name" value="lambda repressor-like DNA-binding domains"/>
    <property type="match status" value="1"/>
</dbReference>
<dbReference type="SMART" id="SM00530">
    <property type="entry name" value="HTH_XRE"/>
    <property type="match status" value="1"/>
</dbReference>